<reference evidence="2" key="1">
    <citation type="submission" date="2006-10" db="EMBL/GenBank/DDBJ databases">
        <title>Complete sequence of Solibacter usitatus Ellin6076.</title>
        <authorList>
            <consortium name="US DOE Joint Genome Institute"/>
            <person name="Copeland A."/>
            <person name="Lucas S."/>
            <person name="Lapidus A."/>
            <person name="Barry K."/>
            <person name="Detter J.C."/>
            <person name="Glavina del Rio T."/>
            <person name="Hammon N."/>
            <person name="Israni S."/>
            <person name="Dalin E."/>
            <person name="Tice H."/>
            <person name="Pitluck S."/>
            <person name="Thompson L.S."/>
            <person name="Brettin T."/>
            <person name="Bruce D."/>
            <person name="Han C."/>
            <person name="Tapia R."/>
            <person name="Gilna P."/>
            <person name="Schmutz J."/>
            <person name="Larimer F."/>
            <person name="Land M."/>
            <person name="Hauser L."/>
            <person name="Kyrpides N."/>
            <person name="Mikhailova N."/>
            <person name="Janssen P.H."/>
            <person name="Kuske C.R."/>
            <person name="Richardson P."/>
        </authorList>
    </citation>
    <scope>NUCLEOTIDE SEQUENCE</scope>
    <source>
        <strain evidence="2">Ellin6076</strain>
    </source>
</reference>
<evidence type="ECO:0000256" key="1">
    <source>
        <dbReference type="SAM" id="Phobius"/>
    </source>
</evidence>
<keyword evidence="1" id="KW-1133">Transmembrane helix</keyword>
<keyword evidence="1" id="KW-0472">Membrane</keyword>
<gene>
    <name evidence="2" type="ordered locus">Acid_6671</name>
</gene>
<protein>
    <recommendedName>
        <fullName evidence="3">DUF1385 domain-containing protein</fullName>
    </recommendedName>
</protein>
<proteinExistence type="predicted"/>
<dbReference type="PANTHER" id="PTHR42867:SF1">
    <property type="entry name" value="MEMBRANE PROTEIN-RELATED"/>
    <property type="match status" value="1"/>
</dbReference>
<dbReference type="STRING" id="234267.Acid_6671"/>
<dbReference type="KEGG" id="sus:Acid_6671"/>
<dbReference type="HOGENOM" id="CLU_038140_0_0_0"/>
<evidence type="ECO:0000313" key="2">
    <source>
        <dbReference type="EMBL" id="ABJ87593.1"/>
    </source>
</evidence>
<dbReference type="PANTHER" id="PTHR42867">
    <property type="entry name" value="MEMBRANE PROTEIN-RELATED"/>
    <property type="match status" value="1"/>
</dbReference>
<dbReference type="InParanoid" id="Q01RX7"/>
<feature type="transmembrane region" description="Helical" evidence="1">
    <location>
        <begin position="121"/>
        <end position="143"/>
    </location>
</feature>
<organism evidence="2">
    <name type="scientific">Solibacter usitatus (strain Ellin6076)</name>
    <dbReference type="NCBI Taxonomy" id="234267"/>
    <lineage>
        <taxon>Bacteria</taxon>
        <taxon>Pseudomonadati</taxon>
        <taxon>Acidobacteriota</taxon>
        <taxon>Terriglobia</taxon>
        <taxon>Bryobacterales</taxon>
        <taxon>Solibacteraceae</taxon>
        <taxon>Candidatus Solibacter</taxon>
    </lineage>
</organism>
<feature type="transmembrane region" description="Helical" evidence="1">
    <location>
        <begin position="163"/>
        <end position="184"/>
    </location>
</feature>
<dbReference type="Pfam" id="PF07136">
    <property type="entry name" value="DUF1385"/>
    <property type="match status" value="1"/>
</dbReference>
<sequence length="332" mass="37049">MSLRTYFRLFTHTQLLPVLETGEETTLVGGQAVMEGVMMRAPHSYCVAVRKGNGEIVTTELPLAKISDTYKIFKYPVFRGVGTLFQAMSLGMKALKFSADVSLEDVQAEEKKKAVKPSKELPSWVLAANLIFSLAMFIFMYKFIPLYLTTWLKGIYPVLGGRIPFNLTDGLIRMVVFLVFMYGLSLMKDIRRVFEYHGAEHKVVFNFESGKPVNVENAQKFVTWHPRCGTSFLFVVMIVSIVFYTIIPFDGFVAKLLSRIALLPVIAGVSYELIRFAAKRRGSVLATIAAPGLWLQRITTKPPADDQTAVAIRALEGAMALEEQQGGELVIA</sequence>
<name>Q01RX7_SOLUE</name>
<accession>Q01RX7</accession>
<dbReference type="InterPro" id="IPR010787">
    <property type="entry name" value="DUF1385"/>
</dbReference>
<keyword evidence="1" id="KW-0812">Transmembrane</keyword>
<evidence type="ECO:0008006" key="3">
    <source>
        <dbReference type="Google" id="ProtNLM"/>
    </source>
</evidence>
<dbReference type="EMBL" id="CP000473">
    <property type="protein sequence ID" value="ABJ87593.1"/>
    <property type="molecule type" value="Genomic_DNA"/>
</dbReference>
<dbReference type="eggNOG" id="COG3872">
    <property type="taxonomic scope" value="Bacteria"/>
</dbReference>
<feature type="transmembrane region" description="Helical" evidence="1">
    <location>
        <begin position="228"/>
        <end position="247"/>
    </location>
</feature>
<dbReference type="AlphaFoldDB" id="Q01RX7"/>